<dbReference type="EMBL" id="JAINUF010000004">
    <property type="protein sequence ID" value="KAJ8365851.1"/>
    <property type="molecule type" value="Genomic_DNA"/>
</dbReference>
<organism evidence="2 3">
    <name type="scientific">Synaphobranchus kaupii</name>
    <name type="common">Kaup's arrowtooth eel</name>
    <dbReference type="NCBI Taxonomy" id="118154"/>
    <lineage>
        <taxon>Eukaryota</taxon>
        <taxon>Metazoa</taxon>
        <taxon>Chordata</taxon>
        <taxon>Craniata</taxon>
        <taxon>Vertebrata</taxon>
        <taxon>Euteleostomi</taxon>
        <taxon>Actinopterygii</taxon>
        <taxon>Neopterygii</taxon>
        <taxon>Teleostei</taxon>
        <taxon>Anguilliformes</taxon>
        <taxon>Synaphobranchidae</taxon>
        <taxon>Synaphobranchus</taxon>
    </lineage>
</organism>
<name>A0A9Q1FU10_SYNKA</name>
<proteinExistence type="predicted"/>
<accession>A0A9Q1FU10</accession>
<feature type="region of interest" description="Disordered" evidence="1">
    <location>
        <begin position="1"/>
        <end position="79"/>
    </location>
</feature>
<protein>
    <submittedName>
        <fullName evidence="2">Uncharacterized protein</fullName>
    </submittedName>
</protein>
<keyword evidence="3" id="KW-1185">Reference proteome</keyword>
<dbReference type="AlphaFoldDB" id="A0A9Q1FU10"/>
<gene>
    <name evidence="2" type="ORF">SKAU_G00146820</name>
</gene>
<evidence type="ECO:0000313" key="2">
    <source>
        <dbReference type="EMBL" id="KAJ8365851.1"/>
    </source>
</evidence>
<evidence type="ECO:0000256" key="1">
    <source>
        <dbReference type="SAM" id="MobiDB-lite"/>
    </source>
</evidence>
<comment type="caution">
    <text evidence="2">The sequence shown here is derived from an EMBL/GenBank/DDBJ whole genome shotgun (WGS) entry which is preliminary data.</text>
</comment>
<reference evidence="2" key="1">
    <citation type="journal article" date="2023" name="Science">
        <title>Genome structures resolve the early diversification of teleost fishes.</title>
        <authorList>
            <person name="Parey E."/>
            <person name="Louis A."/>
            <person name="Montfort J."/>
            <person name="Bouchez O."/>
            <person name="Roques C."/>
            <person name="Iampietro C."/>
            <person name="Lluch J."/>
            <person name="Castinel A."/>
            <person name="Donnadieu C."/>
            <person name="Desvignes T."/>
            <person name="Floi Bucao C."/>
            <person name="Jouanno E."/>
            <person name="Wen M."/>
            <person name="Mejri S."/>
            <person name="Dirks R."/>
            <person name="Jansen H."/>
            <person name="Henkel C."/>
            <person name="Chen W.J."/>
            <person name="Zahm M."/>
            <person name="Cabau C."/>
            <person name="Klopp C."/>
            <person name="Thompson A.W."/>
            <person name="Robinson-Rechavi M."/>
            <person name="Braasch I."/>
            <person name="Lecointre G."/>
            <person name="Bobe J."/>
            <person name="Postlethwait J.H."/>
            <person name="Berthelot C."/>
            <person name="Roest Crollius H."/>
            <person name="Guiguen Y."/>
        </authorList>
    </citation>
    <scope>NUCLEOTIDE SEQUENCE</scope>
    <source>
        <strain evidence="2">WJC10195</strain>
    </source>
</reference>
<dbReference type="Proteomes" id="UP001152622">
    <property type="component" value="Chromosome 4"/>
</dbReference>
<feature type="compositionally biased region" description="Low complexity" evidence="1">
    <location>
        <begin position="61"/>
        <end position="71"/>
    </location>
</feature>
<sequence>MSEPSRRTPENSALSLRGRRARSQMPEGVRLAPRRISGISRKKGGSISGGGGGQPMRKGAEVAPEWAAAPPCDLVIRKQ</sequence>
<evidence type="ECO:0000313" key="3">
    <source>
        <dbReference type="Proteomes" id="UP001152622"/>
    </source>
</evidence>